<evidence type="ECO:0000313" key="2">
    <source>
        <dbReference type="EMBL" id="KKK84902.1"/>
    </source>
</evidence>
<dbReference type="AlphaFoldDB" id="A0A0F8YTZ3"/>
<feature type="region of interest" description="Disordered" evidence="1">
    <location>
        <begin position="66"/>
        <end position="89"/>
    </location>
</feature>
<feature type="non-terminal residue" evidence="2">
    <location>
        <position position="339"/>
    </location>
</feature>
<evidence type="ECO:0000256" key="1">
    <source>
        <dbReference type="SAM" id="MobiDB-lite"/>
    </source>
</evidence>
<proteinExistence type="predicted"/>
<gene>
    <name evidence="2" type="ORF">LCGC14_2778670</name>
</gene>
<sequence length="339" mass="37972">MARIYGDGKPLKLPSFVTQFETPDQRLRRLRETTEVLQKNQEREDEADRRRLLANLERQDARELKLTLASPVSPPKPEGHPATTPEPPDFVPGQPWNYKLLTTGMAGGPQRPEWVETEEQPTSTLGSSARYDELTTSYFDEYAGVYGKNPSPGSQGYRVVHTRALEDWTNEQGHVPNDIVTERSALLNVHIETEEDVRRAADIDTKLDIHLDTLTTDVTGFYMEEGEVDLGNGKTRQPTEQEASQQAGNVVAKEWIDLKSSVRRFLGPDASPDDVEEYAYRSMRVQFHVLDVLDEWDFPYGEGIGIPMGAQEEALRREAEEAGKIFPDGPSSGGGLLSS</sequence>
<reference evidence="2" key="1">
    <citation type="journal article" date="2015" name="Nature">
        <title>Complex archaea that bridge the gap between prokaryotes and eukaryotes.</title>
        <authorList>
            <person name="Spang A."/>
            <person name="Saw J.H."/>
            <person name="Jorgensen S.L."/>
            <person name="Zaremba-Niedzwiedzka K."/>
            <person name="Martijn J."/>
            <person name="Lind A.E."/>
            <person name="van Eijk R."/>
            <person name="Schleper C."/>
            <person name="Guy L."/>
            <person name="Ettema T.J."/>
        </authorList>
    </citation>
    <scope>NUCLEOTIDE SEQUENCE</scope>
</reference>
<protein>
    <submittedName>
        <fullName evidence="2">Uncharacterized protein</fullName>
    </submittedName>
</protein>
<name>A0A0F8YTZ3_9ZZZZ</name>
<feature type="region of interest" description="Disordered" evidence="1">
    <location>
        <begin position="315"/>
        <end position="339"/>
    </location>
</feature>
<organism evidence="2">
    <name type="scientific">marine sediment metagenome</name>
    <dbReference type="NCBI Taxonomy" id="412755"/>
    <lineage>
        <taxon>unclassified sequences</taxon>
        <taxon>metagenomes</taxon>
        <taxon>ecological metagenomes</taxon>
    </lineage>
</organism>
<dbReference type="EMBL" id="LAZR01051555">
    <property type="protein sequence ID" value="KKK84902.1"/>
    <property type="molecule type" value="Genomic_DNA"/>
</dbReference>
<comment type="caution">
    <text evidence="2">The sequence shown here is derived from an EMBL/GenBank/DDBJ whole genome shotgun (WGS) entry which is preliminary data.</text>
</comment>
<accession>A0A0F8YTZ3</accession>